<comment type="caution">
    <text evidence="6">The sequence shown here is derived from an EMBL/GenBank/DDBJ whole genome shotgun (WGS) entry which is preliminary data.</text>
</comment>
<evidence type="ECO:0000313" key="6">
    <source>
        <dbReference type="EMBL" id="GLC61232.1"/>
    </source>
</evidence>
<sequence>MDIAQSVTMLPLFGLEVTLVAMLAGVLMMPAKRKLSDQLVELQKVYTDLQAQLTAIERSDDYQKAASLLAADPGARANKKKFTAAVSSAYDTCVALKNQMASVSANIAQLEMAMEQPALKVLVSDKSGRVMERPFKDLDYVNDSWVNKAGKEHKALKRENRELNQIYHAFRKVNRSLEDEREARRDDAPPEQMEELEKATNDAITDGENLLTDLNTRLRKAMLVGWEAVESLDLPDYCKSEEERSKLFSAHKRVTAERECERRVAKPGVQKQGGAGFRQRQFVAPGAGFGQAQVGFGPGQGGLLPHQALPFVSGVQFGGVVAGGGQGGGKPPRVPKPTDQCYKCKLFGHFANMCPNPPAAR</sequence>
<dbReference type="GO" id="GO:0008270">
    <property type="term" value="F:zinc ion binding"/>
    <property type="evidence" value="ECO:0007669"/>
    <property type="project" value="UniProtKB-KW"/>
</dbReference>
<gene>
    <name evidence="6" type="primary">PLESTB002792</name>
    <name evidence="6" type="ORF">PLESTB_001733700</name>
</gene>
<evidence type="ECO:0000313" key="7">
    <source>
        <dbReference type="Proteomes" id="UP001165080"/>
    </source>
</evidence>
<dbReference type="Gene3D" id="4.10.60.10">
    <property type="entry name" value="Zinc finger, CCHC-type"/>
    <property type="match status" value="1"/>
</dbReference>
<dbReference type="Proteomes" id="UP001165080">
    <property type="component" value="Unassembled WGS sequence"/>
</dbReference>
<reference evidence="6 7" key="1">
    <citation type="journal article" date="2023" name="Commun. Biol.">
        <title>Reorganization of the ancestral sex-determining regions during the evolution of trioecy in Pleodorina starrii.</title>
        <authorList>
            <person name="Takahashi K."/>
            <person name="Suzuki S."/>
            <person name="Kawai-Toyooka H."/>
            <person name="Yamamoto K."/>
            <person name="Hamaji T."/>
            <person name="Ootsuki R."/>
            <person name="Yamaguchi H."/>
            <person name="Kawachi M."/>
            <person name="Higashiyama T."/>
            <person name="Nozaki H."/>
        </authorList>
    </citation>
    <scope>NUCLEOTIDE SEQUENCE [LARGE SCALE GENOMIC DNA]</scope>
    <source>
        <strain evidence="6 7">NIES-4479</strain>
    </source>
</reference>
<keyword evidence="1" id="KW-0863">Zinc-finger</keyword>
<dbReference type="EMBL" id="BRXU01000043">
    <property type="protein sequence ID" value="GLC61232.1"/>
    <property type="molecule type" value="Genomic_DNA"/>
</dbReference>
<dbReference type="GO" id="GO:0003676">
    <property type="term" value="F:nucleic acid binding"/>
    <property type="evidence" value="ECO:0007669"/>
    <property type="project" value="InterPro"/>
</dbReference>
<dbReference type="InterPro" id="IPR036875">
    <property type="entry name" value="Znf_CCHC_sf"/>
</dbReference>
<feature type="region of interest" description="Disordered" evidence="3">
    <location>
        <begin position="177"/>
        <end position="197"/>
    </location>
</feature>
<evidence type="ECO:0000256" key="4">
    <source>
        <dbReference type="SAM" id="Phobius"/>
    </source>
</evidence>
<dbReference type="SMART" id="SM00343">
    <property type="entry name" value="ZnF_C2HC"/>
    <property type="match status" value="1"/>
</dbReference>
<evidence type="ECO:0000256" key="1">
    <source>
        <dbReference type="PROSITE-ProRule" id="PRU00047"/>
    </source>
</evidence>
<feature type="domain" description="CCHC-type" evidence="5">
    <location>
        <begin position="341"/>
        <end position="356"/>
    </location>
</feature>
<dbReference type="PROSITE" id="PS50158">
    <property type="entry name" value="ZF_CCHC"/>
    <property type="match status" value="1"/>
</dbReference>
<feature type="compositionally biased region" description="Basic and acidic residues" evidence="3">
    <location>
        <begin position="177"/>
        <end position="188"/>
    </location>
</feature>
<evidence type="ECO:0000256" key="3">
    <source>
        <dbReference type="SAM" id="MobiDB-lite"/>
    </source>
</evidence>
<feature type="coiled-coil region" evidence="2">
    <location>
        <begin position="32"/>
        <end position="59"/>
    </location>
</feature>
<evidence type="ECO:0000256" key="2">
    <source>
        <dbReference type="SAM" id="Coils"/>
    </source>
</evidence>
<keyword evidence="4" id="KW-0472">Membrane</keyword>
<dbReference type="InterPro" id="IPR001878">
    <property type="entry name" value="Znf_CCHC"/>
</dbReference>
<accession>A0A9W6BZP0</accession>
<keyword evidence="1" id="KW-0479">Metal-binding</keyword>
<feature type="transmembrane region" description="Helical" evidence="4">
    <location>
        <begin position="12"/>
        <end position="29"/>
    </location>
</feature>
<protein>
    <recommendedName>
        <fullName evidence="5">CCHC-type domain-containing protein</fullName>
    </recommendedName>
</protein>
<evidence type="ECO:0000259" key="5">
    <source>
        <dbReference type="PROSITE" id="PS50158"/>
    </source>
</evidence>
<keyword evidence="7" id="KW-1185">Reference proteome</keyword>
<keyword evidence="1" id="KW-0862">Zinc</keyword>
<dbReference type="SUPFAM" id="SSF57756">
    <property type="entry name" value="Retrovirus zinc finger-like domains"/>
    <property type="match status" value="1"/>
</dbReference>
<dbReference type="AlphaFoldDB" id="A0A9W6BZP0"/>
<organism evidence="6 7">
    <name type="scientific">Pleodorina starrii</name>
    <dbReference type="NCBI Taxonomy" id="330485"/>
    <lineage>
        <taxon>Eukaryota</taxon>
        <taxon>Viridiplantae</taxon>
        <taxon>Chlorophyta</taxon>
        <taxon>core chlorophytes</taxon>
        <taxon>Chlorophyceae</taxon>
        <taxon>CS clade</taxon>
        <taxon>Chlamydomonadales</taxon>
        <taxon>Volvocaceae</taxon>
        <taxon>Pleodorina</taxon>
    </lineage>
</organism>
<name>A0A9W6BZP0_9CHLO</name>
<keyword evidence="4" id="KW-1133">Transmembrane helix</keyword>
<keyword evidence="4" id="KW-0812">Transmembrane</keyword>
<proteinExistence type="predicted"/>
<keyword evidence="2" id="KW-0175">Coiled coil</keyword>